<protein>
    <recommendedName>
        <fullName evidence="4">Transmembrane protein</fullName>
    </recommendedName>
</protein>
<keyword evidence="3" id="KW-1185">Reference proteome</keyword>
<keyword evidence="1" id="KW-1133">Transmembrane helix</keyword>
<sequence>MQINPTNLLKKYSFYSLINILFISAITNMLSKNLLEPFNKPFYHIYQIKNTEYLYYFFTFTIILYLQYKKYTHFIPKKYFFILSFISKMIFCFCFEIKILFWFDIKLIYQRNFVLLTIINIYASLIDTFYLNRNIKCYKPEGFLVLIFKKSFIFFKNSFKEVLIPLFLSFLTYNPLRSFYLTYILKKDVSFFNNLLLFLSFMISYFILVIYYFFTKLTIFSYEYNISNIGNFFLNNVNFNELQVHSLFFNKLICCFEEKEGKNKILRTKSMINYLKKCLIFQINKINESLQKLEKVFEKNELTKYSFIPYESKSQEFPTKGLFKKIPKKDFFKIILQELKTSFFKRYYWLILQVKINDLKEMIFFMKEAEKEDFLFKFIVDLNYQIRKEIELVKEKCLNLEKKYNFSFWDDKNFH</sequence>
<comment type="caution">
    <text evidence="2">The sequence shown here is derived from an EMBL/GenBank/DDBJ whole genome shotgun (WGS) entry which is preliminary data.</text>
</comment>
<evidence type="ECO:0000313" key="3">
    <source>
        <dbReference type="Proteomes" id="UP000282876"/>
    </source>
</evidence>
<keyword evidence="1" id="KW-0812">Transmembrane</keyword>
<evidence type="ECO:0008006" key="4">
    <source>
        <dbReference type="Google" id="ProtNLM"/>
    </source>
</evidence>
<feature type="transmembrane region" description="Helical" evidence="1">
    <location>
        <begin position="113"/>
        <end position="131"/>
    </location>
</feature>
<dbReference type="Proteomes" id="UP000282876">
    <property type="component" value="Unassembled WGS sequence"/>
</dbReference>
<evidence type="ECO:0000313" key="2">
    <source>
        <dbReference type="EMBL" id="RVD91629.1"/>
    </source>
</evidence>
<dbReference type="OrthoDB" id="2189888at2759"/>
<dbReference type="AlphaFoldDB" id="A0A437AKH8"/>
<feature type="transmembrane region" description="Helical" evidence="1">
    <location>
        <begin position="191"/>
        <end position="214"/>
    </location>
</feature>
<feature type="transmembrane region" description="Helical" evidence="1">
    <location>
        <begin position="80"/>
        <end position="101"/>
    </location>
</feature>
<gene>
    <name evidence="2" type="ORF">TUBRATIS_19000</name>
</gene>
<dbReference type="EMBL" id="RCSS01000456">
    <property type="protein sequence ID" value="RVD91629.1"/>
    <property type="molecule type" value="Genomic_DNA"/>
</dbReference>
<keyword evidence="1" id="KW-0472">Membrane</keyword>
<name>A0A437AKH8_9MICR</name>
<evidence type="ECO:0000256" key="1">
    <source>
        <dbReference type="SAM" id="Phobius"/>
    </source>
</evidence>
<dbReference type="VEuPathDB" id="MicrosporidiaDB:TUBRATIS_19000"/>
<accession>A0A437AKH8</accession>
<reference evidence="2 3" key="1">
    <citation type="submission" date="2018-10" db="EMBL/GenBank/DDBJ databases">
        <title>Draft genome sequence of the microsporidian Tubulinosema ratisbonensis.</title>
        <authorList>
            <person name="Polonais V."/>
            <person name="Peyretaillade E."/>
            <person name="Niehus S."/>
            <person name="Wawrzyniak I."/>
            <person name="Franchet A."/>
            <person name="Gaspin C."/>
            <person name="Reichstadt M."/>
            <person name="Belser C."/>
            <person name="Labadie K."/>
            <person name="Delbac F."/>
            <person name="Ferrandon D."/>
        </authorList>
    </citation>
    <scope>NUCLEOTIDE SEQUENCE [LARGE SCALE GENOMIC DNA]</scope>
    <source>
        <strain evidence="2 3">Franzen</strain>
    </source>
</reference>
<proteinExistence type="predicted"/>
<feature type="transmembrane region" description="Helical" evidence="1">
    <location>
        <begin position="51"/>
        <end position="68"/>
    </location>
</feature>
<organism evidence="2 3">
    <name type="scientific">Tubulinosema ratisbonensis</name>
    <dbReference type="NCBI Taxonomy" id="291195"/>
    <lineage>
        <taxon>Eukaryota</taxon>
        <taxon>Fungi</taxon>
        <taxon>Fungi incertae sedis</taxon>
        <taxon>Microsporidia</taxon>
        <taxon>Tubulinosematoidea</taxon>
        <taxon>Tubulinosematidae</taxon>
        <taxon>Tubulinosema</taxon>
    </lineage>
</organism>
<feature type="transmembrane region" description="Helical" evidence="1">
    <location>
        <begin position="12"/>
        <end position="31"/>
    </location>
</feature>